<dbReference type="AlphaFoldDB" id="A0A563DC38"/>
<dbReference type="InterPro" id="IPR027417">
    <property type="entry name" value="P-loop_NTPase"/>
</dbReference>
<keyword evidence="2" id="KW-1185">Reference proteome</keyword>
<sequence length="294" mass="34321">MILKKNIKALQVNKNTQKKVLLQGNINYYNEYIKIIKTLNERATSINDIKLVGSIKFYYNRFKNNFSDFFNQKSNELREFNLLSDRDNNYLPDVNFDEHLNEIKKILDLILEGKVTYRKYKEAKDSVKALFKDEFFDYWELSIGNDEIANMSPGKANLALLKLLIELSESNCPILIDQPEDNLDNRSIYTDLVQFIRKRKENRQIIIVTHNPNIVVGADSENVIIANQNGQDKNRENKSFRFEYVNGALENTYANKNENVESGVLFSMGIRENVTEILEGGREAFKKREEKYGF</sequence>
<reference evidence="1 2" key="1">
    <citation type="submission" date="2019-02" db="EMBL/GenBank/DDBJ databases">
        <title>Apibacter muscae sp. nov.: a novel member of the house fly microbiota.</title>
        <authorList>
            <person name="Park R."/>
        </authorList>
    </citation>
    <scope>NUCLEOTIDE SEQUENCE [LARGE SCALE GENOMIC DNA]</scope>
    <source>
        <strain evidence="1 2">AL1</strain>
    </source>
</reference>
<proteinExistence type="predicted"/>
<dbReference type="Proteomes" id="UP000319499">
    <property type="component" value="Unassembled WGS sequence"/>
</dbReference>
<dbReference type="EMBL" id="SELH01000021">
    <property type="protein sequence ID" value="TWP27780.1"/>
    <property type="molecule type" value="Genomic_DNA"/>
</dbReference>
<organism evidence="1 2">
    <name type="scientific">Apibacter muscae</name>
    <dbReference type="NCBI Taxonomy" id="2509004"/>
    <lineage>
        <taxon>Bacteria</taxon>
        <taxon>Pseudomonadati</taxon>
        <taxon>Bacteroidota</taxon>
        <taxon>Flavobacteriia</taxon>
        <taxon>Flavobacteriales</taxon>
        <taxon>Weeksellaceae</taxon>
        <taxon>Apibacter</taxon>
    </lineage>
</organism>
<comment type="caution">
    <text evidence="1">The sequence shown here is derived from an EMBL/GenBank/DDBJ whole genome shotgun (WGS) entry which is preliminary data.</text>
</comment>
<dbReference type="GO" id="GO:0005524">
    <property type="term" value="F:ATP binding"/>
    <property type="evidence" value="ECO:0007669"/>
    <property type="project" value="InterPro"/>
</dbReference>
<evidence type="ECO:0000313" key="1">
    <source>
        <dbReference type="EMBL" id="TWP27780.1"/>
    </source>
</evidence>
<accession>A0A563DC38</accession>
<dbReference type="GO" id="GO:0016887">
    <property type="term" value="F:ATP hydrolysis activity"/>
    <property type="evidence" value="ECO:0007669"/>
    <property type="project" value="InterPro"/>
</dbReference>
<name>A0A563DC38_9FLAO</name>
<protein>
    <submittedName>
        <fullName evidence="1">Uncharacterized protein</fullName>
    </submittedName>
</protein>
<dbReference type="Gene3D" id="3.40.50.300">
    <property type="entry name" value="P-loop containing nucleotide triphosphate hydrolases"/>
    <property type="match status" value="1"/>
</dbReference>
<gene>
    <name evidence="1" type="ORF">ETU09_06710</name>
</gene>
<dbReference type="SUPFAM" id="SSF52540">
    <property type="entry name" value="P-loop containing nucleoside triphosphate hydrolases"/>
    <property type="match status" value="1"/>
</dbReference>
<evidence type="ECO:0000313" key="2">
    <source>
        <dbReference type="Proteomes" id="UP000319499"/>
    </source>
</evidence>
<dbReference type="OrthoDB" id="9791620at2"/>